<accession>A0ABD6QTV2</accession>
<sequence>MSSFRALKLLAALAAVAVAISPVATADPGSPSYNQGQQAIDGAASQGLLRVNDLTRYCNTLLAFELKSGQLAWVDSPPDFVAGCRDEGQKLLPSQ</sequence>
<dbReference type="AlphaFoldDB" id="A0ABD6QTV2"/>
<comment type="caution">
    <text evidence="2">The sequence shown here is derived from an EMBL/GenBank/DDBJ whole genome shotgun (WGS) entry which is preliminary data.</text>
</comment>
<proteinExistence type="predicted"/>
<feature type="signal peptide" evidence="1">
    <location>
        <begin position="1"/>
        <end position="26"/>
    </location>
</feature>
<gene>
    <name evidence="2" type="ORF">A5742_17180</name>
</gene>
<evidence type="ECO:0000313" key="3">
    <source>
        <dbReference type="Proteomes" id="UP000187001"/>
    </source>
</evidence>
<dbReference type="RefSeq" id="WP_076202554.1">
    <property type="nucleotide sequence ID" value="NZ_MBER01000009.1"/>
</dbReference>
<dbReference type="EMBL" id="MBER01000009">
    <property type="protein sequence ID" value="OMC52207.1"/>
    <property type="molecule type" value="Genomic_DNA"/>
</dbReference>
<feature type="chain" id="PRO_5044770637" evidence="1">
    <location>
        <begin position="27"/>
        <end position="95"/>
    </location>
</feature>
<keyword evidence="1" id="KW-0732">Signal</keyword>
<reference evidence="2 3" key="1">
    <citation type="submission" date="2016-07" db="EMBL/GenBank/DDBJ databases">
        <authorList>
            <person name="Sutton G."/>
            <person name="Brinkac L."/>
            <person name="Sanka R."/>
            <person name="Adams M."/>
            <person name="Lau E."/>
            <person name="Kumar A."/>
            <person name="Macaden R."/>
        </authorList>
    </citation>
    <scope>NUCLEOTIDE SEQUENCE [LARGE SCALE GENOMIC DNA]</scope>
    <source>
        <strain evidence="2 3">GA-0871</strain>
    </source>
</reference>
<evidence type="ECO:0000313" key="2">
    <source>
        <dbReference type="EMBL" id="OMC52207.1"/>
    </source>
</evidence>
<dbReference type="Proteomes" id="UP000187001">
    <property type="component" value="Unassembled WGS sequence"/>
</dbReference>
<name>A0ABD6QTV2_MYCFO</name>
<protein>
    <submittedName>
        <fullName evidence="2">Uncharacterized protein</fullName>
    </submittedName>
</protein>
<organism evidence="2 3">
    <name type="scientific">Mycolicibacterium fortuitum</name>
    <name type="common">Mycobacterium fortuitum</name>
    <dbReference type="NCBI Taxonomy" id="1766"/>
    <lineage>
        <taxon>Bacteria</taxon>
        <taxon>Bacillati</taxon>
        <taxon>Actinomycetota</taxon>
        <taxon>Actinomycetes</taxon>
        <taxon>Mycobacteriales</taxon>
        <taxon>Mycobacteriaceae</taxon>
        <taxon>Mycolicibacterium</taxon>
    </lineage>
</organism>
<evidence type="ECO:0000256" key="1">
    <source>
        <dbReference type="SAM" id="SignalP"/>
    </source>
</evidence>